<comment type="caution">
    <text evidence="2">The sequence shown here is derived from an EMBL/GenBank/DDBJ whole genome shotgun (WGS) entry which is preliminary data.</text>
</comment>
<dbReference type="GO" id="GO:0005737">
    <property type="term" value="C:cytoplasm"/>
    <property type="evidence" value="ECO:0007669"/>
    <property type="project" value="TreeGrafter"/>
</dbReference>
<accession>A0A699IEV3</accession>
<evidence type="ECO:0000313" key="2">
    <source>
        <dbReference type="EMBL" id="GEZ47818.1"/>
    </source>
</evidence>
<evidence type="ECO:0000256" key="1">
    <source>
        <dbReference type="SAM" id="MobiDB-lite"/>
    </source>
</evidence>
<dbReference type="EMBL" id="BKCJ010283741">
    <property type="protein sequence ID" value="GEZ47818.1"/>
    <property type="molecule type" value="Genomic_DNA"/>
</dbReference>
<feature type="region of interest" description="Disordered" evidence="1">
    <location>
        <begin position="153"/>
        <end position="184"/>
    </location>
</feature>
<dbReference type="GO" id="GO:0005634">
    <property type="term" value="C:nucleus"/>
    <property type="evidence" value="ECO:0007669"/>
    <property type="project" value="TreeGrafter"/>
</dbReference>
<protein>
    <submittedName>
        <fullName evidence="2">Nucleotide-binding, alpha-beta plait</fullName>
    </submittedName>
</protein>
<dbReference type="PANTHER" id="PTHR14738">
    <property type="entry name" value="ZINC FINGER CCCH DOMAIN-CONTAINING PROTEIN 14"/>
    <property type="match status" value="1"/>
</dbReference>
<name>A0A699IEV3_TANCI</name>
<sequence>MADVMSEVILALWSHLRPTPYPWGGKSLQLLRKLGSRNRRYLKEPLALECKENPEHGLRLILTFEYDHIFERATDDGLISRHLSTVLVSSVDRSWRKSEASNEYVIVLLKNGQRKEEARNVFLGDDNESFISWLWDHLRSNVDLYTQYKESRPDEVAKQKPKESRPDKLANQKPKESFLNLHNESEQIKSNKFLKVDEAKIGKAL</sequence>
<proteinExistence type="predicted"/>
<organism evidence="2">
    <name type="scientific">Tanacetum cinerariifolium</name>
    <name type="common">Dalmatian daisy</name>
    <name type="synonym">Chrysanthemum cinerariifolium</name>
    <dbReference type="NCBI Taxonomy" id="118510"/>
    <lineage>
        <taxon>Eukaryota</taxon>
        <taxon>Viridiplantae</taxon>
        <taxon>Streptophyta</taxon>
        <taxon>Embryophyta</taxon>
        <taxon>Tracheophyta</taxon>
        <taxon>Spermatophyta</taxon>
        <taxon>Magnoliopsida</taxon>
        <taxon>eudicotyledons</taxon>
        <taxon>Gunneridae</taxon>
        <taxon>Pentapetalae</taxon>
        <taxon>asterids</taxon>
        <taxon>campanulids</taxon>
        <taxon>Asterales</taxon>
        <taxon>Asteraceae</taxon>
        <taxon>Asteroideae</taxon>
        <taxon>Anthemideae</taxon>
        <taxon>Anthemidinae</taxon>
        <taxon>Tanacetum</taxon>
    </lineage>
</organism>
<feature type="compositionally biased region" description="Basic and acidic residues" evidence="1">
    <location>
        <begin position="153"/>
        <end position="176"/>
    </location>
</feature>
<dbReference type="PANTHER" id="PTHR14738:SF32">
    <property type="entry name" value="RNA BINDING (RRM_RBD_RNP MOTIFS) FAMILY PROTEIN"/>
    <property type="match status" value="1"/>
</dbReference>
<dbReference type="GO" id="GO:0008143">
    <property type="term" value="F:poly(A) binding"/>
    <property type="evidence" value="ECO:0007669"/>
    <property type="project" value="InterPro"/>
</dbReference>
<dbReference type="GO" id="GO:0043488">
    <property type="term" value="P:regulation of mRNA stability"/>
    <property type="evidence" value="ECO:0007669"/>
    <property type="project" value="InterPro"/>
</dbReference>
<gene>
    <name evidence="2" type="ORF">Tci_519791</name>
</gene>
<dbReference type="AlphaFoldDB" id="A0A699IEV3"/>
<dbReference type="InterPro" id="IPR040366">
    <property type="entry name" value="Nab2/ZC3H14"/>
</dbReference>
<reference evidence="2" key="1">
    <citation type="journal article" date="2019" name="Sci. Rep.">
        <title>Draft genome of Tanacetum cinerariifolium, the natural source of mosquito coil.</title>
        <authorList>
            <person name="Yamashiro T."/>
            <person name="Shiraishi A."/>
            <person name="Satake H."/>
            <person name="Nakayama K."/>
        </authorList>
    </citation>
    <scope>NUCLEOTIDE SEQUENCE</scope>
</reference>